<dbReference type="PANTHER" id="PTHR12526">
    <property type="entry name" value="GLYCOSYLTRANSFERASE"/>
    <property type="match status" value="1"/>
</dbReference>
<dbReference type="RefSeq" id="WP_139067161.1">
    <property type="nucleotide sequence ID" value="NZ_CP040812.1"/>
</dbReference>
<dbReference type="InterPro" id="IPR028098">
    <property type="entry name" value="Glyco_trans_4-like_N"/>
</dbReference>
<dbReference type="AlphaFoldDB" id="A0A5B7X754"/>
<dbReference type="OrthoDB" id="823685at2"/>
<dbReference type="InterPro" id="IPR001296">
    <property type="entry name" value="Glyco_trans_1"/>
</dbReference>
<dbReference type="Gene3D" id="3.40.50.2000">
    <property type="entry name" value="Glycogen Phosphorylase B"/>
    <property type="match status" value="2"/>
</dbReference>
<dbReference type="PANTHER" id="PTHR12526:SF630">
    <property type="entry name" value="GLYCOSYLTRANSFERASE"/>
    <property type="match status" value="1"/>
</dbReference>
<dbReference type="KEGG" id="afla:FHG64_14945"/>
<dbReference type="Proteomes" id="UP000309016">
    <property type="component" value="Chromosome"/>
</dbReference>
<evidence type="ECO:0000259" key="1">
    <source>
        <dbReference type="Pfam" id="PF00534"/>
    </source>
</evidence>
<sequence>MRVLQIIDSLRPGGAEKMAVNIANALLPFVDKSFLCCTRQEGLLKKEIKNEVGYLFLSKKSSLDPLAILKLKKFIRENKIELVHAHSTSFFLPGILKLSGSKFKLIWHDHYGESENLEKREYRILKRFSKLFSGIISVNTVLRNWAIQKLDCNKVIEIKNFIPELELTEESKIKLRGNQDDFKIICVANLRPQKDHLTLLRAFEMLKPDINVSLHLIGEDPGTMYSASILKAIENSSVKHKIFFYGTQVGIIPFLKKADLGILSSRSEGLPLALLEYGMAGLPVICTRVGKCPEVIGEYGETVPKENSKALIEKINFYINHPDKMNIDSTQFQQRIKEKYSELIIINRILDFY</sequence>
<dbReference type="Pfam" id="PF13439">
    <property type="entry name" value="Glyco_transf_4"/>
    <property type="match status" value="1"/>
</dbReference>
<accession>A0A5B7X754</accession>
<evidence type="ECO:0000313" key="4">
    <source>
        <dbReference type="Proteomes" id="UP000309016"/>
    </source>
</evidence>
<evidence type="ECO:0000259" key="2">
    <source>
        <dbReference type="Pfam" id="PF13439"/>
    </source>
</evidence>
<proteinExistence type="predicted"/>
<reference evidence="3 4" key="1">
    <citation type="submission" date="2019-06" db="EMBL/GenBank/DDBJ databases">
        <title>Complete genome sequence of Antarcticibacterium flavum KCTC 52984T from an Antarctic marine sediment.</title>
        <authorList>
            <person name="Lee Y.M."/>
            <person name="Shin S.C."/>
        </authorList>
    </citation>
    <scope>NUCLEOTIDE SEQUENCE [LARGE SCALE GENOMIC DNA]</scope>
    <source>
        <strain evidence="3 4">KCTC 52984</strain>
    </source>
</reference>
<name>A0A5B7X754_9FLAO</name>
<evidence type="ECO:0000313" key="3">
    <source>
        <dbReference type="EMBL" id="QCY70592.1"/>
    </source>
</evidence>
<feature type="domain" description="Glycosyltransferase subfamily 4-like N-terminal" evidence="2">
    <location>
        <begin position="12"/>
        <end position="162"/>
    </location>
</feature>
<gene>
    <name evidence="3" type="ORF">FHG64_14945</name>
</gene>
<dbReference type="EMBL" id="CP040812">
    <property type="protein sequence ID" value="QCY70592.1"/>
    <property type="molecule type" value="Genomic_DNA"/>
</dbReference>
<organism evidence="3 4">
    <name type="scientific">Antarcticibacterium flavum</name>
    <dbReference type="NCBI Taxonomy" id="2058175"/>
    <lineage>
        <taxon>Bacteria</taxon>
        <taxon>Pseudomonadati</taxon>
        <taxon>Bacteroidota</taxon>
        <taxon>Flavobacteriia</taxon>
        <taxon>Flavobacteriales</taxon>
        <taxon>Flavobacteriaceae</taxon>
        <taxon>Antarcticibacterium</taxon>
    </lineage>
</organism>
<dbReference type="SUPFAM" id="SSF53756">
    <property type="entry name" value="UDP-Glycosyltransferase/glycogen phosphorylase"/>
    <property type="match status" value="1"/>
</dbReference>
<keyword evidence="4" id="KW-1185">Reference proteome</keyword>
<protein>
    <submittedName>
        <fullName evidence="3">Glycosyltransferase</fullName>
    </submittedName>
</protein>
<dbReference type="Pfam" id="PF00534">
    <property type="entry name" value="Glycos_transf_1"/>
    <property type="match status" value="1"/>
</dbReference>
<dbReference type="GO" id="GO:0016757">
    <property type="term" value="F:glycosyltransferase activity"/>
    <property type="evidence" value="ECO:0007669"/>
    <property type="project" value="InterPro"/>
</dbReference>
<keyword evidence="3" id="KW-0808">Transferase</keyword>
<feature type="domain" description="Glycosyl transferase family 1" evidence="1">
    <location>
        <begin position="169"/>
        <end position="325"/>
    </location>
</feature>